<dbReference type="EMBL" id="OMOD01000007">
    <property type="protein sequence ID" value="SPF32278.1"/>
    <property type="molecule type" value="Genomic_DNA"/>
</dbReference>
<gene>
    <name evidence="1" type="ORF">SBA1_1040046</name>
</gene>
<dbReference type="AlphaFoldDB" id="A0A2U3JY53"/>
<evidence type="ECO:0000313" key="1">
    <source>
        <dbReference type="EMBL" id="SPF32278.1"/>
    </source>
</evidence>
<evidence type="ECO:0000313" key="2">
    <source>
        <dbReference type="Proteomes" id="UP000238701"/>
    </source>
</evidence>
<name>A0A2U3JY53_9BACT</name>
<reference evidence="2" key="1">
    <citation type="submission" date="2018-02" db="EMBL/GenBank/DDBJ databases">
        <authorList>
            <person name="Hausmann B."/>
        </authorList>
    </citation>
    <scope>NUCLEOTIDE SEQUENCE [LARGE SCALE GENOMIC DNA]</scope>
    <source>
        <strain evidence="2">Peat soil MAG SbA1</strain>
    </source>
</reference>
<protein>
    <submittedName>
        <fullName evidence="1">Uncharacterized protein</fullName>
    </submittedName>
</protein>
<proteinExistence type="predicted"/>
<organism evidence="1 2">
    <name type="scientific">Candidatus Sulfotelmatobacter kueseliae</name>
    <dbReference type="NCBI Taxonomy" id="2042962"/>
    <lineage>
        <taxon>Bacteria</taxon>
        <taxon>Pseudomonadati</taxon>
        <taxon>Acidobacteriota</taxon>
        <taxon>Terriglobia</taxon>
        <taxon>Terriglobales</taxon>
        <taxon>Candidatus Korobacteraceae</taxon>
        <taxon>Candidatus Sulfotelmatobacter</taxon>
    </lineage>
</organism>
<sequence length="73" mass="8330">MRFDPRDDIATRRKLGGVIFRWFTGAETGVQTVLCYTHYDAFSRFARHAVVSSSTRIISAFPALRLFCVKSNN</sequence>
<dbReference type="Proteomes" id="UP000238701">
    <property type="component" value="Unassembled WGS sequence"/>
</dbReference>
<accession>A0A2U3JY53</accession>